<evidence type="ECO:0000313" key="1">
    <source>
        <dbReference type="EMBL" id="NPT59058.1"/>
    </source>
</evidence>
<protein>
    <submittedName>
        <fullName evidence="1">Uncharacterized protein</fullName>
    </submittedName>
</protein>
<evidence type="ECO:0000313" key="2">
    <source>
        <dbReference type="Proteomes" id="UP000655523"/>
    </source>
</evidence>
<name>A0A972NSM4_9BURK</name>
<sequence length="130" mass="14474">MNADRRVWKVTFSDGAWVKMVGHADIFVAWEQAHFEFGEFAGMESLPETDAAVAAWNAKVAKTEHVKAAVLKHTGRKLPDTVVWISQYAFRLYASDAEGICVFSERVVTGEDELYRLGVDMYGMALVADA</sequence>
<dbReference type="Proteomes" id="UP000655523">
    <property type="component" value="Unassembled WGS sequence"/>
</dbReference>
<gene>
    <name evidence="1" type="ORF">GNZ13_31985</name>
</gene>
<keyword evidence="2" id="KW-1185">Reference proteome</keyword>
<reference evidence="1 2" key="1">
    <citation type="submission" date="2019-11" db="EMBL/GenBank/DDBJ databases">
        <title>Metabolism of dissolved organic matter in forest soils.</title>
        <authorList>
            <person name="Cyle K.T."/>
            <person name="Wilhelm R.C."/>
            <person name="Martinez C.E."/>
        </authorList>
    </citation>
    <scope>NUCLEOTIDE SEQUENCE [LARGE SCALE GENOMIC DNA]</scope>
    <source>
        <strain evidence="1 2">5N</strain>
    </source>
</reference>
<dbReference type="AlphaFoldDB" id="A0A972NSM4"/>
<dbReference type="EMBL" id="WOEZ01000185">
    <property type="protein sequence ID" value="NPT59058.1"/>
    <property type="molecule type" value="Genomic_DNA"/>
</dbReference>
<dbReference type="RefSeq" id="WP_172172060.1">
    <property type="nucleotide sequence ID" value="NZ_WOEZ01000185.1"/>
</dbReference>
<proteinExistence type="predicted"/>
<accession>A0A972NSM4</accession>
<comment type="caution">
    <text evidence="1">The sequence shown here is derived from an EMBL/GenBank/DDBJ whole genome shotgun (WGS) entry which is preliminary data.</text>
</comment>
<organism evidence="1 2">
    <name type="scientific">Paraburkholderia elongata</name>
    <dbReference type="NCBI Taxonomy" id="2675747"/>
    <lineage>
        <taxon>Bacteria</taxon>
        <taxon>Pseudomonadati</taxon>
        <taxon>Pseudomonadota</taxon>
        <taxon>Betaproteobacteria</taxon>
        <taxon>Burkholderiales</taxon>
        <taxon>Burkholderiaceae</taxon>
        <taxon>Paraburkholderia</taxon>
    </lineage>
</organism>